<dbReference type="Pfam" id="PF13439">
    <property type="entry name" value="Glyco_transf_4"/>
    <property type="match status" value="1"/>
</dbReference>
<evidence type="ECO:0000256" key="9">
    <source>
        <dbReference type="ARBA" id="ARBA00022692"/>
    </source>
</evidence>
<evidence type="ECO:0000256" key="3">
    <source>
        <dbReference type="ARBA" id="ARBA00004922"/>
    </source>
</evidence>
<comment type="subcellular location">
    <subcellularLocation>
        <location evidence="2 15">Endoplasmic reticulum membrane</location>
    </subcellularLocation>
</comment>
<feature type="transmembrane region" description="Helical" evidence="15">
    <location>
        <begin position="481"/>
        <end position="508"/>
    </location>
</feature>
<keyword evidence="8 15" id="KW-0808">Transferase</keyword>
<evidence type="ECO:0000256" key="8">
    <source>
        <dbReference type="ARBA" id="ARBA00022679"/>
    </source>
</evidence>
<dbReference type="CDD" id="cd03805">
    <property type="entry name" value="GT4_ALG2-like"/>
    <property type="match status" value="1"/>
</dbReference>
<dbReference type="GO" id="GO:0004378">
    <property type="term" value="F:GDP-Man:Man(1)GlcNAc(2)-PP-Dol alpha-1,3-mannosyltransferase activity"/>
    <property type="evidence" value="ECO:0007669"/>
    <property type="project" value="UniProtKB-UniRule"/>
</dbReference>
<reference evidence="18 19" key="1">
    <citation type="submission" date="2016-03" db="EMBL/GenBank/DDBJ databases">
        <authorList>
            <person name="Devillers H."/>
        </authorList>
    </citation>
    <scope>NUCLEOTIDE SEQUENCE [LARGE SCALE GENOMIC DNA]</scope>
    <source>
        <strain evidence="18">CBS 10888</strain>
    </source>
</reference>
<dbReference type="GO" id="GO:0005789">
    <property type="term" value="C:endoplasmic reticulum membrane"/>
    <property type="evidence" value="ECO:0007669"/>
    <property type="project" value="UniProtKB-SubCell"/>
</dbReference>
<feature type="domain" description="Glycosyltransferase subfamily 4-like N-terminal" evidence="17">
    <location>
        <begin position="26"/>
        <end position="205"/>
    </location>
</feature>
<dbReference type="InterPro" id="IPR028098">
    <property type="entry name" value="Glyco_trans_4-like_N"/>
</dbReference>
<dbReference type="STRING" id="1266660.A0A1G4K3C0"/>
<comment type="catalytic activity">
    <reaction evidence="14 15">
        <text>an alpha-D-Man-(1-&gt;3)-beta-D-Man-(1-&gt;4)-beta-D-GlcNAc-(1-&gt;4)-alpha-D-GlcNAc-diphospho-di-trans,poly-cis-dolichol + GDP-alpha-D-mannose = an alpha-D-Man-(1-&gt;3)-[alpha-D-Man-(1-&gt;6)]-beta-D-Man-(1-&gt;4)-beta-D-GlcNAc-(1-&gt;4)-alpha-D-GlcNAc-diphospho-di-trans,poly-cis-dolichol + GDP + H(+)</text>
        <dbReference type="Rhea" id="RHEA:29519"/>
        <dbReference type="Rhea" id="RHEA-COMP:19513"/>
        <dbReference type="Rhea" id="RHEA-COMP:19515"/>
        <dbReference type="ChEBI" id="CHEBI:15378"/>
        <dbReference type="ChEBI" id="CHEBI:57527"/>
        <dbReference type="ChEBI" id="CHEBI:58189"/>
        <dbReference type="ChEBI" id="CHEBI:132510"/>
        <dbReference type="ChEBI" id="CHEBI:132511"/>
        <dbReference type="EC" id="2.4.1.257"/>
    </reaction>
    <physiologicalReaction direction="left-to-right" evidence="14 15">
        <dbReference type="Rhea" id="RHEA:29520"/>
    </physiologicalReaction>
</comment>
<dbReference type="GO" id="GO:0033164">
    <property type="term" value="F:initiation-specific glycolipid 1,6-alpha-mannosyltransferase activity"/>
    <property type="evidence" value="ECO:0007669"/>
    <property type="project" value="EnsemblFungi"/>
</dbReference>
<feature type="domain" description="Glycosyl transferase family 1" evidence="16">
    <location>
        <begin position="216"/>
        <end position="290"/>
    </location>
</feature>
<dbReference type="EC" id="2.4.1.257" evidence="4 15"/>
<evidence type="ECO:0000256" key="5">
    <source>
        <dbReference type="ARBA" id="ARBA00012649"/>
    </source>
</evidence>
<keyword evidence="19" id="KW-1185">Reference proteome</keyword>
<evidence type="ECO:0000259" key="17">
    <source>
        <dbReference type="Pfam" id="PF13439"/>
    </source>
</evidence>
<evidence type="ECO:0000256" key="4">
    <source>
        <dbReference type="ARBA" id="ARBA00011969"/>
    </source>
</evidence>
<evidence type="ECO:0000256" key="7">
    <source>
        <dbReference type="ARBA" id="ARBA00022676"/>
    </source>
</evidence>
<gene>
    <name evidence="18" type="ORF">LADA_0H10220G</name>
</gene>
<dbReference type="InterPro" id="IPR001296">
    <property type="entry name" value="Glyco_trans_1"/>
</dbReference>
<comment type="catalytic activity">
    <reaction evidence="13 15">
        <text>a beta-D-Man-(1-&gt;4)-beta-D-GlcNAc-(1-&gt;4)-alpha-D-GlcNAc-diphospho-di-trans,poly-cis-dolichol + GDP-alpha-D-mannose = an alpha-D-Man-(1-&gt;3)-beta-D-Man-(1-&gt;4)-beta-D-GlcNAc-(1-&gt;4)-alpha-D-GlcNAc-diphospho-di-trans,poly-cis-dolichol + GDP + H(+)</text>
        <dbReference type="Rhea" id="RHEA:29515"/>
        <dbReference type="Rhea" id="RHEA-COMP:19511"/>
        <dbReference type="Rhea" id="RHEA-COMP:19513"/>
        <dbReference type="ChEBI" id="CHEBI:15378"/>
        <dbReference type="ChEBI" id="CHEBI:57527"/>
        <dbReference type="ChEBI" id="CHEBI:58189"/>
        <dbReference type="ChEBI" id="CHEBI:58472"/>
        <dbReference type="ChEBI" id="CHEBI:132510"/>
        <dbReference type="EC" id="2.4.1.132"/>
    </reaction>
    <physiologicalReaction direction="left-to-right" evidence="13 15">
        <dbReference type="Rhea" id="RHEA:29516"/>
    </physiologicalReaction>
</comment>
<organism evidence="18 19">
    <name type="scientific">Lachancea dasiensis</name>
    <dbReference type="NCBI Taxonomy" id="1072105"/>
    <lineage>
        <taxon>Eukaryota</taxon>
        <taxon>Fungi</taxon>
        <taxon>Dikarya</taxon>
        <taxon>Ascomycota</taxon>
        <taxon>Saccharomycotina</taxon>
        <taxon>Saccharomycetes</taxon>
        <taxon>Saccharomycetales</taxon>
        <taxon>Saccharomycetaceae</taxon>
        <taxon>Lachancea</taxon>
    </lineage>
</organism>
<dbReference type="OrthoDB" id="448893at2759"/>
<dbReference type="SUPFAM" id="SSF53756">
    <property type="entry name" value="UDP-Glycosyltransferase/glycogen phosphorylase"/>
    <property type="match status" value="1"/>
</dbReference>
<dbReference type="AlphaFoldDB" id="A0A1G4K3C0"/>
<keyword evidence="10 15" id="KW-0256">Endoplasmic reticulum</keyword>
<dbReference type="EC" id="2.4.1.132" evidence="5 15"/>
<sequence length="516" mass="57561">MVPIATKSPSSHEKLRIAFIHPDLGIGGAERLVVDAAIGLQDEGHEVVIYSSHCDKTHCFEEVKTGRLKVEVLGDFWPTSFNGKFFILFANLRQLYLTAALAATGKIKRHDLYIVDQLSTCVPFLGLLSRASKVLFYCHFPDQLLAQRTSLVKRLYRIPFDVLEQLTMNAADRIVVNSNFTKSIYHKTFRLMAQVPNVVYPCVGLEVSEASKLDAERFDAIISPNTKFYLSVNRYERKKNVGLAIRAFAQSSQSSRENIKLVIVGGYDARVWENKIYLEELENLAQSLKLPFATLHYATWGKELAPLAPEIQSAKIIFLTSVSSSFKDLLLQKTEMLLYTPSYEHFGIVPLEAMKLGKPVLAVNNGGPLETVVAVSESSPNDECTGWLKPSDPAEWATAIEESGPVLEKSPTVFEKSGPKRVRELFSREAMTAQCEKNIASLSWDSMSRPLSFHIFFCCLSLLVALPVALVAGFHSWSFRLISFGLFALMRDFSSFGCILIIVIAACLQAKSSLRL</sequence>
<evidence type="ECO:0000313" key="18">
    <source>
        <dbReference type="EMBL" id="SCU98046.1"/>
    </source>
</evidence>
<dbReference type="InterPro" id="IPR027054">
    <property type="entry name" value="ALG2"/>
</dbReference>
<dbReference type="GO" id="GO:0006488">
    <property type="term" value="P:dolichol-linked oligosaccharide biosynthetic process"/>
    <property type="evidence" value="ECO:0007669"/>
    <property type="project" value="EnsemblFungi"/>
</dbReference>
<keyword evidence="12 15" id="KW-0472">Membrane</keyword>
<evidence type="ECO:0000313" key="19">
    <source>
        <dbReference type="Proteomes" id="UP000190274"/>
    </source>
</evidence>
<keyword evidence="11 15" id="KW-1133">Transmembrane helix</keyword>
<protein>
    <recommendedName>
        <fullName evidence="6 15">Alpha-1,3/1,6-mannosyltransferase ALG2</fullName>
        <ecNumber evidence="5 15">2.4.1.132</ecNumber>
        <ecNumber evidence="4 15">2.4.1.257</ecNumber>
    </recommendedName>
    <alternativeName>
        <fullName evidence="15">GDP-Man:Man(1)GlcNAc(2)-PP-Dol alpha-1,3-mannosyltransferase</fullName>
    </alternativeName>
</protein>
<evidence type="ECO:0000256" key="12">
    <source>
        <dbReference type="ARBA" id="ARBA00023136"/>
    </source>
</evidence>
<comment type="function">
    <text evidence="1 15">Mannosylates Man(2)GlcNAc(2)-dolichol diphosphate and Man(1)GlcNAc(2)-dolichol diphosphate to form Man(3)GlcNAc(2)-dolichol diphosphate.</text>
</comment>
<keyword evidence="7 15" id="KW-0328">Glycosyltransferase</keyword>
<evidence type="ECO:0000256" key="11">
    <source>
        <dbReference type="ARBA" id="ARBA00022989"/>
    </source>
</evidence>
<dbReference type="Gene3D" id="3.40.50.2000">
    <property type="entry name" value="Glycogen Phosphorylase B"/>
    <property type="match status" value="2"/>
</dbReference>
<dbReference type="GO" id="GO:0102704">
    <property type="term" value="F:GDP-Man:Man(2)GlcNAc(2)-PP-Dol alpha-1,6-mannosyltransferase activity"/>
    <property type="evidence" value="ECO:0007669"/>
    <property type="project" value="UniProtKB-UniRule"/>
</dbReference>
<feature type="transmembrane region" description="Helical" evidence="15">
    <location>
        <begin position="451"/>
        <end position="475"/>
    </location>
</feature>
<comment type="similarity">
    <text evidence="15">Belongs to the glycosyltransferase group 1 family.</text>
</comment>
<evidence type="ECO:0000256" key="10">
    <source>
        <dbReference type="ARBA" id="ARBA00022824"/>
    </source>
</evidence>
<dbReference type="UniPathway" id="UPA00378"/>
<dbReference type="Proteomes" id="UP000190274">
    <property type="component" value="Chromosome H"/>
</dbReference>
<feature type="domain" description="Glycosyl transferase family 1" evidence="16">
    <location>
        <begin position="313"/>
        <end position="401"/>
    </location>
</feature>
<evidence type="ECO:0000256" key="6">
    <source>
        <dbReference type="ARBA" id="ARBA00019218"/>
    </source>
</evidence>
<evidence type="ECO:0000259" key="16">
    <source>
        <dbReference type="Pfam" id="PF00534"/>
    </source>
</evidence>
<proteinExistence type="inferred from homology"/>
<evidence type="ECO:0000256" key="1">
    <source>
        <dbReference type="ARBA" id="ARBA00003142"/>
    </source>
</evidence>
<name>A0A1G4K3C0_9SACH</name>
<dbReference type="Pfam" id="PF00534">
    <property type="entry name" value="Glycos_transf_1"/>
    <property type="match status" value="2"/>
</dbReference>
<accession>A0A1G4K3C0</accession>
<evidence type="ECO:0000256" key="2">
    <source>
        <dbReference type="ARBA" id="ARBA00004586"/>
    </source>
</evidence>
<evidence type="ECO:0000256" key="15">
    <source>
        <dbReference type="RuleBase" id="RU367136"/>
    </source>
</evidence>
<comment type="pathway">
    <text evidence="3 15">Protein modification; protein glycosylation.</text>
</comment>
<dbReference type="PANTHER" id="PTHR45918:SF1">
    <property type="entry name" value="ALPHA-1,3_1,6-MANNOSYLTRANSFERASE ALG2"/>
    <property type="match status" value="1"/>
</dbReference>
<dbReference type="EMBL" id="LT598461">
    <property type="protein sequence ID" value="SCU98046.1"/>
    <property type="molecule type" value="Genomic_DNA"/>
</dbReference>
<evidence type="ECO:0000256" key="14">
    <source>
        <dbReference type="ARBA" id="ARBA00045104"/>
    </source>
</evidence>
<evidence type="ECO:0000256" key="13">
    <source>
        <dbReference type="ARBA" id="ARBA00045103"/>
    </source>
</evidence>
<keyword evidence="9 15" id="KW-0812">Transmembrane</keyword>
<dbReference type="PANTHER" id="PTHR45918">
    <property type="entry name" value="ALPHA-1,3/1,6-MANNOSYLTRANSFERASE ALG2"/>
    <property type="match status" value="1"/>
</dbReference>